<evidence type="ECO:0000313" key="3">
    <source>
        <dbReference type="Proteomes" id="UP000053240"/>
    </source>
</evidence>
<evidence type="ECO:0000313" key="2">
    <source>
        <dbReference type="EMBL" id="KPJ06041.1"/>
    </source>
</evidence>
<accession>A0A194QR78</accession>
<dbReference type="Proteomes" id="UP000053240">
    <property type="component" value="Unassembled WGS sequence"/>
</dbReference>
<dbReference type="EMBL" id="KQ461198">
    <property type="protein sequence ID" value="KPJ06041.1"/>
    <property type="molecule type" value="Genomic_DNA"/>
</dbReference>
<reference evidence="2 3" key="1">
    <citation type="journal article" date="2015" name="Nat. Commun.">
        <title>Outbred genome sequencing and CRISPR/Cas9 gene editing in butterflies.</title>
        <authorList>
            <person name="Li X."/>
            <person name="Fan D."/>
            <person name="Zhang W."/>
            <person name="Liu G."/>
            <person name="Zhang L."/>
            <person name="Zhao L."/>
            <person name="Fang X."/>
            <person name="Chen L."/>
            <person name="Dong Y."/>
            <person name="Chen Y."/>
            <person name="Ding Y."/>
            <person name="Zhao R."/>
            <person name="Feng M."/>
            <person name="Zhu Y."/>
            <person name="Feng Y."/>
            <person name="Jiang X."/>
            <person name="Zhu D."/>
            <person name="Xiang H."/>
            <person name="Feng X."/>
            <person name="Li S."/>
            <person name="Wang J."/>
            <person name="Zhang G."/>
            <person name="Kronforst M.R."/>
            <person name="Wang W."/>
        </authorList>
    </citation>
    <scope>NUCLEOTIDE SEQUENCE [LARGE SCALE GENOMIC DNA]</scope>
    <source>
        <strain evidence="2">Ya'a_city_454_Pm</strain>
        <tissue evidence="2">Whole body</tissue>
    </source>
</reference>
<feature type="region of interest" description="Disordered" evidence="1">
    <location>
        <begin position="1"/>
        <end position="29"/>
    </location>
</feature>
<organism evidence="2 3">
    <name type="scientific">Papilio machaon</name>
    <name type="common">Old World swallowtail butterfly</name>
    <dbReference type="NCBI Taxonomy" id="76193"/>
    <lineage>
        <taxon>Eukaryota</taxon>
        <taxon>Metazoa</taxon>
        <taxon>Ecdysozoa</taxon>
        <taxon>Arthropoda</taxon>
        <taxon>Hexapoda</taxon>
        <taxon>Insecta</taxon>
        <taxon>Pterygota</taxon>
        <taxon>Neoptera</taxon>
        <taxon>Endopterygota</taxon>
        <taxon>Lepidoptera</taxon>
        <taxon>Glossata</taxon>
        <taxon>Ditrysia</taxon>
        <taxon>Papilionoidea</taxon>
        <taxon>Papilionidae</taxon>
        <taxon>Papilioninae</taxon>
        <taxon>Papilio</taxon>
    </lineage>
</organism>
<sequence>MSKADYSTRHVRHSSFRNTFERRGQQQRHWQPINNRSYEHNYKNNYPGFNNRQEELTAEIINLLRDLKDNLSTQKQRQNYQPIYIPYPIPLSIPLHSYGKPNDVPNKPIPALPSRNNFADDDKEYIRPIMLKPVKEAPSTTTTPRISDSESAIVFKVESENDTREPSKCEAAILICCRFTQPDQMVMIVKLFYLSMSILVVSSNPYKRDDTTMTQITLKIIPLKEAVESNTIPQSQVKYSETQNNVRNQENQNRLLQYILNFFEKAGNNLSPKPSNPQLFTMLRILIFHKNEHSVTNKHPEVVPIKEKRPSATNAVPTTSRAISSTTKEISTTTEALITTPKAVSTTTEAVITTPKAVSTTEQYYDDDDDTARPIKFIDTKSFDFSKIVVNAFALLVFSNGAPAAAAAVPAVYVTSP</sequence>
<evidence type="ECO:0000256" key="1">
    <source>
        <dbReference type="SAM" id="MobiDB-lite"/>
    </source>
</evidence>
<dbReference type="InParanoid" id="A0A194QR78"/>
<protein>
    <submittedName>
        <fullName evidence="2">Uncharacterized protein</fullName>
    </submittedName>
</protein>
<dbReference type="AlphaFoldDB" id="A0A194QR78"/>
<name>A0A194QR78_PAPMA</name>
<keyword evidence="3" id="KW-1185">Reference proteome</keyword>
<proteinExistence type="predicted"/>
<gene>
    <name evidence="2" type="ORF">RR48_14483</name>
</gene>